<feature type="non-terminal residue" evidence="2">
    <location>
        <position position="1"/>
    </location>
</feature>
<sequence>NLSADIVFVATFTGETDGSNYYSFYTLSQGQAISIPTFIDNDGKFQASVALNSHFYFGQSLKPAQNVVLPQNFMYCYPNPFNSVIRIMFFMPMVDAVQVSVYNILGERVFSSEHTAAPGLITLSWDGRDKNGQNLPTGLYFYHLSAGNKQMTTKITILK</sequence>
<accession>A0A382RUM5</accession>
<dbReference type="NCBIfam" id="TIGR04183">
    <property type="entry name" value="Por_Secre_tail"/>
    <property type="match status" value="1"/>
</dbReference>
<dbReference type="EMBL" id="UINC01124307">
    <property type="protein sequence ID" value="SVD01363.1"/>
    <property type="molecule type" value="Genomic_DNA"/>
</dbReference>
<proteinExistence type="predicted"/>
<dbReference type="Pfam" id="PF18962">
    <property type="entry name" value="Por_Secre_tail"/>
    <property type="match status" value="1"/>
</dbReference>
<evidence type="ECO:0000259" key="1">
    <source>
        <dbReference type="Pfam" id="PF18962"/>
    </source>
</evidence>
<gene>
    <name evidence="2" type="ORF">METZ01_LOCUS354217</name>
</gene>
<dbReference type="InterPro" id="IPR026444">
    <property type="entry name" value="Secre_tail"/>
</dbReference>
<dbReference type="Gene3D" id="2.60.40.4070">
    <property type="match status" value="1"/>
</dbReference>
<evidence type="ECO:0000313" key="2">
    <source>
        <dbReference type="EMBL" id="SVD01363.1"/>
    </source>
</evidence>
<protein>
    <recommendedName>
        <fullName evidence="1">Secretion system C-terminal sorting domain-containing protein</fullName>
    </recommendedName>
</protein>
<dbReference type="AlphaFoldDB" id="A0A382RUM5"/>
<feature type="domain" description="Secretion system C-terminal sorting" evidence="1">
    <location>
        <begin position="77"/>
        <end position="157"/>
    </location>
</feature>
<reference evidence="2" key="1">
    <citation type="submission" date="2018-05" db="EMBL/GenBank/DDBJ databases">
        <authorList>
            <person name="Lanie J.A."/>
            <person name="Ng W.-L."/>
            <person name="Kazmierczak K.M."/>
            <person name="Andrzejewski T.M."/>
            <person name="Davidsen T.M."/>
            <person name="Wayne K.J."/>
            <person name="Tettelin H."/>
            <person name="Glass J.I."/>
            <person name="Rusch D."/>
            <person name="Podicherti R."/>
            <person name="Tsui H.-C.T."/>
            <person name="Winkler M.E."/>
        </authorList>
    </citation>
    <scope>NUCLEOTIDE SEQUENCE</scope>
</reference>
<organism evidence="2">
    <name type="scientific">marine metagenome</name>
    <dbReference type="NCBI Taxonomy" id="408172"/>
    <lineage>
        <taxon>unclassified sequences</taxon>
        <taxon>metagenomes</taxon>
        <taxon>ecological metagenomes</taxon>
    </lineage>
</organism>
<name>A0A382RUM5_9ZZZZ</name>